<keyword evidence="3" id="KW-1185">Reference proteome</keyword>
<accession>A0A1X7R1Y5</accession>
<organism evidence="2 3">
    <name type="scientific">Maudiozyma saulgeensis</name>
    <dbReference type="NCBI Taxonomy" id="1789683"/>
    <lineage>
        <taxon>Eukaryota</taxon>
        <taxon>Fungi</taxon>
        <taxon>Dikarya</taxon>
        <taxon>Ascomycota</taxon>
        <taxon>Saccharomycotina</taxon>
        <taxon>Saccharomycetes</taxon>
        <taxon>Saccharomycetales</taxon>
        <taxon>Saccharomycetaceae</taxon>
        <taxon>Maudiozyma</taxon>
    </lineage>
</organism>
<dbReference type="Proteomes" id="UP000196158">
    <property type="component" value="Unassembled WGS sequence"/>
</dbReference>
<dbReference type="EMBL" id="FXLY01000004">
    <property type="protein sequence ID" value="SMN19534.1"/>
    <property type="molecule type" value="Genomic_DNA"/>
</dbReference>
<feature type="region of interest" description="Disordered" evidence="1">
    <location>
        <begin position="34"/>
        <end position="107"/>
    </location>
</feature>
<feature type="region of interest" description="Disordered" evidence="1">
    <location>
        <begin position="143"/>
        <end position="164"/>
    </location>
</feature>
<feature type="compositionally biased region" description="Low complexity" evidence="1">
    <location>
        <begin position="45"/>
        <end position="72"/>
    </location>
</feature>
<keyword evidence="2" id="KW-0689">Ribosomal protein</keyword>
<dbReference type="STRING" id="1789683.A0A1X7R1Y5"/>
<evidence type="ECO:0000313" key="3">
    <source>
        <dbReference type="Proteomes" id="UP000196158"/>
    </source>
</evidence>
<dbReference type="AlphaFoldDB" id="A0A1X7R1Y5"/>
<dbReference type="OrthoDB" id="4049658at2759"/>
<keyword evidence="2" id="KW-0687">Ribonucleoprotein</keyword>
<reference evidence="2 3" key="1">
    <citation type="submission" date="2017-04" db="EMBL/GenBank/DDBJ databases">
        <authorList>
            <person name="Afonso C.L."/>
            <person name="Miller P.J."/>
            <person name="Scott M.A."/>
            <person name="Spackman E."/>
            <person name="Goraichik I."/>
            <person name="Dimitrov K.M."/>
            <person name="Suarez D.L."/>
            <person name="Swayne D.E."/>
        </authorList>
    </citation>
    <scope>NUCLEOTIDE SEQUENCE [LARGE SCALE GENOMIC DNA]</scope>
</reference>
<protein>
    <submittedName>
        <fullName evidence="2">Similar to Saccharomyces cerevisiae YDR494W RSM28 Mitochondrial ribosomal protein of the small subunit</fullName>
    </submittedName>
</protein>
<dbReference type="GO" id="GO:0005840">
    <property type="term" value="C:ribosome"/>
    <property type="evidence" value="ECO:0007669"/>
    <property type="project" value="UniProtKB-KW"/>
</dbReference>
<sequence length="357" mass="40698">MLSRQVGRACYSTNITQDFINDLLVRAKEATTHSVAAKSQHTQNKRGNFNNTNIKNNNYNNNRDTRTGNNGKFKFAQNKGRSFNNRKFNRYDKQGSEGNITKGQVMTNSNVKSDITLQQPQFAGKKNAESESIDFIDIIQDQDKTKNVSSRQKPVVQRKRDTRGRKPHMRLTTTNNFQKRQRPKVEIVSELYYPEDNTAESLLKYSSDLYSVQSTRAKNFALKELENSNFPVNRQPNFSSTSKYSPLFNGNNSFGKYMPANSLILQQEAQLKNHTMETDNVKYIAAVKGKYNSLSSLTLKNFNSISTNKTIQENLLNNSKTVGLALQNNVDMNRDPEKFNLIFEVCSGLKPLSELNQ</sequence>
<name>A0A1X7R1Y5_9SACH</name>
<proteinExistence type="predicted"/>
<gene>
    <name evidence="2" type="ORF">KASA_0O00759G</name>
</gene>
<evidence type="ECO:0000313" key="2">
    <source>
        <dbReference type="EMBL" id="SMN19534.1"/>
    </source>
</evidence>
<evidence type="ECO:0000256" key="1">
    <source>
        <dbReference type="SAM" id="MobiDB-lite"/>
    </source>
</evidence>
<feature type="compositionally biased region" description="Polar residues" evidence="1">
    <location>
        <begin position="96"/>
        <end position="107"/>
    </location>
</feature>